<evidence type="ECO:0000313" key="4">
    <source>
        <dbReference type="Proteomes" id="UP000605992"/>
    </source>
</evidence>
<dbReference type="Proteomes" id="UP000605992">
    <property type="component" value="Unassembled WGS sequence"/>
</dbReference>
<comment type="caution">
    <text evidence="3">The sequence shown here is derived from an EMBL/GenBank/DDBJ whole genome shotgun (WGS) entry which is preliminary data.</text>
</comment>
<feature type="transmembrane region" description="Helical" evidence="2">
    <location>
        <begin position="47"/>
        <end position="69"/>
    </location>
</feature>
<dbReference type="RefSeq" id="WP_203942949.1">
    <property type="nucleotide sequence ID" value="NZ_BOOR01000007.1"/>
</dbReference>
<name>A0A8J3UXH4_9ACTN</name>
<dbReference type="NCBIfam" id="NF038083">
    <property type="entry name" value="CU044_5270_fam"/>
    <property type="match status" value="1"/>
</dbReference>
<keyword evidence="2" id="KW-1133">Transmembrane helix</keyword>
<sequence length="367" mass="39523">MSRHRDVLEMLSEARPGQLDRGPRPLDLNAITAYPRDTTRRRRRRRLLVAGGLIPAVAAGALAVSAVVVRLDAPPPASTATGREASPPATAQQLLLTAADRVALERVADEKAIAGRYWVIKTEQGATRQVGPAGRPYDILQKISQESWLAWTPKDQSRFFFQGLGAAPATPADTAAWKRDGSPAKWTQPAPRGMKPVVITAASGPRRLKTTRGTGFVLGGRRVSAAELSTLPADPARLKAYLLKQDTTTGETQTEYLFWSANLLVLDMPVTPEVRAAAYRMMAGLKGVTTLGQVTDQQGRKGVAVAYTRRGDAGTLGQVRLIFDPRTGQAFAREFWNLGKSASGQGKLTSYTLVTSAAWSSATPPEK</sequence>
<dbReference type="EMBL" id="BOOR01000007">
    <property type="protein sequence ID" value="GII52646.1"/>
    <property type="molecule type" value="Genomic_DNA"/>
</dbReference>
<reference evidence="3" key="1">
    <citation type="submission" date="2021-01" db="EMBL/GenBank/DDBJ databases">
        <title>Whole genome shotgun sequence of Planotetraspora thailandica NBRC 104271.</title>
        <authorList>
            <person name="Komaki H."/>
            <person name="Tamura T."/>
        </authorList>
    </citation>
    <scope>NUCLEOTIDE SEQUENCE</scope>
    <source>
        <strain evidence="3">NBRC 104271</strain>
    </source>
</reference>
<keyword evidence="2" id="KW-0812">Transmembrane</keyword>
<accession>A0A8J3UXH4</accession>
<evidence type="ECO:0000256" key="1">
    <source>
        <dbReference type="SAM" id="MobiDB-lite"/>
    </source>
</evidence>
<dbReference type="AlphaFoldDB" id="A0A8J3UXH4"/>
<protein>
    <recommendedName>
        <fullName evidence="5">CU044_5270 family protein</fullName>
    </recommendedName>
</protein>
<proteinExistence type="predicted"/>
<evidence type="ECO:0000313" key="3">
    <source>
        <dbReference type="EMBL" id="GII52646.1"/>
    </source>
</evidence>
<gene>
    <name evidence="3" type="ORF">Pth03_10350</name>
</gene>
<organism evidence="3 4">
    <name type="scientific">Planotetraspora thailandica</name>
    <dbReference type="NCBI Taxonomy" id="487172"/>
    <lineage>
        <taxon>Bacteria</taxon>
        <taxon>Bacillati</taxon>
        <taxon>Actinomycetota</taxon>
        <taxon>Actinomycetes</taxon>
        <taxon>Streptosporangiales</taxon>
        <taxon>Streptosporangiaceae</taxon>
        <taxon>Planotetraspora</taxon>
    </lineage>
</organism>
<feature type="region of interest" description="Disordered" evidence="1">
    <location>
        <begin position="171"/>
        <end position="191"/>
    </location>
</feature>
<evidence type="ECO:0000256" key="2">
    <source>
        <dbReference type="SAM" id="Phobius"/>
    </source>
</evidence>
<dbReference type="InterPro" id="IPR047789">
    <property type="entry name" value="CU044_5270-like"/>
</dbReference>
<keyword evidence="4" id="KW-1185">Reference proteome</keyword>
<keyword evidence="2" id="KW-0472">Membrane</keyword>
<evidence type="ECO:0008006" key="5">
    <source>
        <dbReference type="Google" id="ProtNLM"/>
    </source>
</evidence>